<dbReference type="InterPro" id="IPR020843">
    <property type="entry name" value="ER"/>
</dbReference>
<evidence type="ECO:0000259" key="9">
    <source>
        <dbReference type="PROSITE" id="PS52004"/>
    </source>
</evidence>
<evidence type="ECO:0000256" key="6">
    <source>
        <dbReference type="PROSITE-ProRule" id="PRU01363"/>
    </source>
</evidence>
<feature type="compositionally biased region" description="Polar residues" evidence="7">
    <location>
        <begin position="2397"/>
        <end position="2406"/>
    </location>
</feature>
<dbReference type="InterPro" id="IPR042231">
    <property type="entry name" value="Cho/carn_acyl_trans_2"/>
</dbReference>
<dbReference type="Gene3D" id="3.40.366.10">
    <property type="entry name" value="Malonyl-Coenzyme A Acyl Carrier Protein, domain 2"/>
    <property type="match status" value="1"/>
</dbReference>
<dbReference type="SUPFAM" id="SSF53901">
    <property type="entry name" value="Thiolase-like"/>
    <property type="match status" value="1"/>
</dbReference>
<dbReference type="SMART" id="SM00827">
    <property type="entry name" value="PKS_AT"/>
    <property type="match status" value="1"/>
</dbReference>
<dbReference type="InterPro" id="IPR020806">
    <property type="entry name" value="PKS_PP-bd"/>
</dbReference>
<dbReference type="Gene3D" id="3.40.47.10">
    <property type="match status" value="1"/>
</dbReference>
<feature type="compositionally biased region" description="Basic and acidic residues" evidence="7">
    <location>
        <begin position="2382"/>
        <end position="2396"/>
    </location>
</feature>
<feature type="domain" description="PKS/mFAS DH" evidence="10">
    <location>
        <begin position="1005"/>
        <end position="1311"/>
    </location>
</feature>
<dbReference type="InterPro" id="IPR036291">
    <property type="entry name" value="NAD(P)-bd_dom_sf"/>
</dbReference>
<dbReference type="SMART" id="SM00825">
    <property type="entry name" value="PKS_KS"/>
    <property type="match status" value="1"/>
</dbReference>
<dbReference type="Gene3D" id="1.10.1200.10">
    <property type="entry name" value="ACP-like"/>
    <property type="match status" value="1"/>
</dbReference>
<dbReference type="SUPFAM" id="SSF52151">
    <property type="entry name" value="FabD/lysophospholipase-like"/>
    <property type="match status" value="1"/>
</dbReference>
<keyword evidence="1" id="KW-0596">Phosphopantetheine</keyword>
<dbReference type="InterPro" id="IPR020841">
    <property type="entry name" value="PKS_Beta-ketoAc_synthase_dom"/>
</dbReference>
<dbReference type="SMART" id="SM00829">
    <property type="entry name" value="PKS_ER"/>
    <property type="match status" value="1"/>
</dbReference>
<dbReference type="PROSITE" id="PS00012">
    <property type="entry name" value="PHOSPHOPANTETHEINE"/>
    <property type="match status" value="1"/>
</dbReference>
<evidence type="ECO:0000256" key="1">
    <source>
        <dbReference type="ARBA" id="ARBA00022450"/>
    </source>
</evidence>
<dbReference type="GO" id="GO:0031177">
    <property type="term" value="F:phosphopantetheine binding"/>
    <property type="evidence" value="ECO:0007669"/>
    <property type="project" value="InterPro"/>
</dbReference>
<dbReference type="InterPro" id="IPR014030">
    <property type="entry name" value="Ketoacyl_synth_N"/>
</dbReference>
<dbReference type="Pfam" id="PF00698">
    <property type="entry name" value="Acyl_transf_1"/>
    <property type="match status" value="1"/>
</dbReference>
<dbReference type="GO" id="GO:0004312">
    <property type="term" value="F:fatty acid synthase activity"/>
    <property type="evidence" value="ECO:0007669"/>
    <property type="project" value="TreeGrafter"/>
</dbReference>
<feature type="domain" description="Ketosynthase family 3 (KS3)" evidence="9">
    <location>
        <begin position="83"/>
        <end position="507"/>
    </location>
</feature>
<dbReference type="SMART" id="SM00822">
    <property type="entry name" value="PKS_KR"/>
    <property type="match status" value="1"/>
</dbReference>
<dbReference type="InterPro" id="IPR057326">
    <property type="entry name" value="KR_dom"/>
</dbReference>
<dbReference type="InterPro" id="IPR049552">
    <property type="entry name" value="PKS_DH_N"/>
</dbReference>
<keyword evidence="4" id="KW-0560">Oxidoreductase</keyword>
<organism evidence="11 12">
    <name type="scientific">Xylaria arbuscula</name>
    <dbReference type="NCBI Taxonomy" id="114810"/>
    <lineage>
        <taxon>Eukaryota</taxon>
        <taxon>Fungi</taxon>
        <taxon>Dikarya</taxon>
        <taxon>Ascomycota</taxon>
        <taxon>Pezizomycotina</taxon>
        <taxon>Sordariomycetes</taxon>
        <taxon>Xylariomycetidae</taxon>
        <taxon>Xylariales</taxon>
        <taxon>Xylariaceae</taxon>
        <taxon>Xylaria</taxon>
    </lineage>
</organism>
<reference evidence="11" key="1">
    <citation type="submission" date="2022-07" db="EMBL/GenBank/DDBJ databases">
        <title>Genome Sequence of Xylaria arbuscula.</title>
        <authorList>
            <person name="Buettner E."/>
        </authorList>
    </citation>
    <scope>NUCLEOTIDE SEQUENCE</scope>
    <source>
        <strain evidence="11">VT107</strain>
    </source>
</reference>
<dbReference type="InterPro" id="IPR050091">
    <property type="entry name" value="PKS_NRPS_Biosynth_Enz"/>
</dbReference>
<dbReference type="SUPFAM" id="SSF47336">
    <property type="entry name" value="ACP-like"/>
    <property type="match status" value="1"/>
</dbReference>
<feature type="region of interest" description="Disordered" evidence="7">
    <location>
        <begin position="2658"/>
        <end position="2678"/>
    </location>
</feature>
<dbReference type="InterPro" id="IPR006162">
    <property type="entry name" value="Ppantetheine_attach_site"/>
</dbReference>
<feature type="region of interest" description="C-terminal hotdog fold" evidence="6">
    <location>
        <begin position="1155"/>
        <end position="1311"/>
    </location>
</feature>
<dbReference type="InterPro" id="IPR049900">
    <property type="entry name" value="PKS_mFAS_DH"/>
</dbReference>
<dbReference type="InterPro" id="IPR039551">
    <property type="entry name" value="Cho/carn_acyl_trans"/>
</dbReference>
<dbReference type="Gene3D" id="3.40.50.720">
    <property type="entry name" value="NAD(P)-binding Rossmann-like Domain"/>
    <property type="match status" value="1"/>
</dbReference>
<evidence type="ECO:0000313" key="12">
    <source>
        <dbReference type="Proteomes" id="UP001148614"/>
    </source>
</evidence>
<dbReference type="InterPro" id="IPR011032">
    <property type="entry name" value="GroES-like_sf"/>
</dbReference>
<evidence type="ECO:0000313" key="11">
    <source>
        <dbReference type="EMBL" id="KAJ3572452.1"/>
    </source>
</evidence>
<dbReference type="PROSITE" id="PS52004">
    <property type="entry name" value="KS3_2"/>
    <property type="match status" value="1"/>
</dbReference>
<feature type="active site" description="Proton acceptor; for dehydratase activity" evidence="6">
    <location>
        <position position="1037"/>
    </location>
</feature>
<dbReference type="Pfam" id="PF14765">
    <property type="entry name" value="PS-DH"/>
    <property type="match status" value="1"/>
</dbReference>
<dbReference type="SUPFAM" id="SSF51735">
    <property type="entry name" value="NAD(P)-binding Rossmann-fold domains"/>
    <property type="match status" value="2"/>
</dbReference>
<dbReference type="Proteomes" id="UP001148614">
    <property type="component" value="Unassembled WGS sequence"/>
</dbReference>
<name>A0A9W8NF61_9PEZI</name>
<dbReference type="InterPro" id="IPR016035">
    <property type="entry name" value="Acyl_Trfase/lysoPLipase"/>
</dbReference>
<evidence type="ECO:0000256" key="5">
    <source>
        <dbReference type="ARBA" id="ARBA00023268"/>
    </source>
</evidence>
<dbReference type="Pfam" id="PF23297">
    <property type="entry name" value="ACP_SdgA_C"/>
    <property type="match status" value="1"/>
</dbReference>
<dbReference type="InterPro" id="IPR014031">
    <property type="entry name" value="Ketoacyl_synth_C"/>
</dbReference>
<dbReference type="InterPro" id="IPR032821">
    <property type="entry name" value="PKS_assoc"/>
</dbReference>
<accession>A0A9W8NF61</accession>
<keyword evidence="12" id="KW-1185">Reference proteome</keyword>
<dbReference type="SUPFAM" id="SSF52777">
    <property type="entry name" value="CoA-dependent acyltransferases"/>
    <property type="match status" value="1"/>
</dbReference>
<dbReference type="InterPro" id="IPR020807">
    <property type="entry name" value="PKS_DH"/>
</dbReference>
<keyword evidence="3" id="KW-0808">Transferase</keyword>
<dbReference type="InterPro" id="IPR036736">
    <property type="entry name" value="ACP-like_sf"/>
</dbReference>
<dbReference type="Pfam" id="PF21089">
    <property type="entry name" value="PKS_DH_N"/>
    <property type="match status" value="1"/>
</dbReference>
<dbReference type="Pfam" id="PF08659">
    <property type="entry name" value="KR"/>
    <property type="match status" value="1"/>
</dbReference>
<sequence>MARGVRFQGLCAELATNTCRTTRATSCAGVAQQHTIRRQPTASPSAQAMAPPYLELLEHGDSDINVKTHQPDYAVCSGQHIHIEPIAIVGLSCRLPGGANDLKSLWDVLGNGREAWSPVPPDRFNETAFFHPNSNDPNGTNNHRGGHFINGDVRDFDHAFFHLSPPVAAAMDPQQRILLELVYEALESARWPREVIAGSRTAVYAAIFGFDYERNLCKDVLDLPVYQSVGTGVAILANRISHAFDLRGPSVTIDTGCSGGLVALHQACQSLRSGESDAALVASANLQLMPDHYIGMSTQHMISSSGRCYPFDIRGEGYGRGEGFVVVAVKRLKDAIRDNDPIRSVILNTGVNQDGFTVSGITHPNRVAQAKLIRETYASIGLKPEDVAYIEAHGTGTVAGDMEELTAIADVFATSGRSLPLYVGSNKGSIGHTESTSGLASLLKAICILDYAIIPPVAGFATPKPGLPINKLRVPTERLPWSENLGNCVSINSFGYGGTNAHVILEKTQRICTPLPTPRSIASDSIFIFSANSQASLKAMLETYAQWIEDNCDVSLHHLSRTLCTGRSALPWRYSCVAKEPSSLANQLRQGVCKIPSKPIPSQKRIIFVFTGQGAQWAGMGRELLCGMNYSPFRESIRASRQVIYEFGATWDLEVELLRDDSDSNINLAEFAQAATTAVQIALVDLLRAQEIRPSLVLGHSSGEIAAAYAAGHLSHKTALYIAFHRGFMAAAAKLRGLARGAMASVGMSECDVRGYLNNLSGGKVVVACINSPRSVTISGEGDAIDEVIARIDSDDSGIFKRKLRTDTAYHSHHMSIVADEYTKRLGDLDLIRKDADTSKHNAQEEVIFISSVTGLPKSSGFDSSYWVENLVSQVNFLAAAQTTARMNHTLGGGHAIFIEVGPHAALAGPMRQCLNVPNSSSLEYDYISVLQRGVNSMSSTLMAVGHLFERGIQIRFDNVLALTAEADTTMSVTDLPPYPWDHSVKHWHESRLNREYRMRREPYHDLLGARMVESTAIEPRWRHMVGLMTLPWLADHVIDGLAVFPGAGYVCMAAEAVMQLALEQSLEVKYLAFHDISFLRGLIIPDAPQRVEMQLSFRHQAGGTPLRYAFSITALSDGGWNEQCIGFIEGITTSEPVEVGLGVSSEMPAPSQCVDSIELDIDELYSQMSTHGNTYGSTFRGLRTIKIVPDGLKATAVIEVPHIAAVMPAQHQASHILHPATFDSMFHIGIPMINKQHGAGSVMPVRIGELLISTKMPELSNAGSELEVAAEITSNQFRATHIDMIARSGNLPVLIASDIESRSLAPHTPQADDGTCYELEWQSDLEFLRVNDLSATPRLTDLVNAICFKKPEIRIIELMAGKGDVAATLLAAASAYGGTIATYEFTDITSELFDSAHRRLSGYPVSYHFLTFESDVASQGFTPNSYDVAVTSDLMSLSHISSLLKEDGILILVLKSSTIDDSWRASLSEVYPTADVQMVFSDAVDRNLVVLVRGINTSTPSPPSYIQIYTHSSICNTPPWVTDIVSGLRQKGTLSSLNAISQASVDTDTDAGQDVLVIDDLSQPIIGDDDCFNTAITLLRQKNRILWLSIDEPMSMHQIAGVARTAHAENDHLRLTTFHVAPDALHSTRLNELVSTLLARITDQNRPLHSEREYRMCGTAEVLIPRLHCSDRLNRAIRIAEEADHVDVEVKPFISEQPMSLHVGRNSRGGDVKFLQGQARELAEDAIEIDTQALMLSKPSDASSLVGEYAGIVKRVGKSVNEFTPGEAIVGLSVDGVIGHSRPHIPSAHAARRPDSLSPVVAAAIFLPLQAAVYALRHLAFLPTEGAVVLIHGVLNEFGRASLAVAQLLGTRTFGTQPENIIVTRPSLSRRHTRDSILHWNAIIVATGDPFPLSLLASTKPFGHVIFLSSTSFDFKSKLPRNVTLHFCDISELLRSCPELVAGLTKQASAVLPHIAIGGFKPVVHGISHVGEASRHLNLGLSEKVVIEVTPGSLVRVALPPATEDAWNTAEAAYVVAGGMGDLGKRLLLLLAQRGAQHLVTLSRRTVAVEDKQAFEAQLQSINPGCRLYCLKCDVTSEEDVRDAARSLRELKVPPVRGVIQSAAYLQDRTLETMTFETFAPVTLAKIQGTLNLEKILATDHLDFFLMLSSAVVVTGASGQANYNAGNAVQDAIAHHRRPGFVSLNVGWIEDAIHTANDKTKLQGLWRTGLTPITPTELLRYFDYLLGAASNRSEIRQAVIGFNATSLSHTSAGNSNVQSALFCHVRNSDKTGREFPSAPGVQSFKEIMESGDLDAIVDFISSAIVAQLATLIAVDVTQVNPSHGSIISLGLDSLVAIELRNWITREFDASLQSSEIITDQPIRALAQKVASRSRMVSAHGQGDEKADSNTERSLEESTSPPGSTNSSVGSVSLKLPSLPLPSLEDTLRLFEASRLAIDTPDDQNSTACAVRALIDGVGPELYHKVQHTDPVSISNSYERQVYLERREPLPETGQFTFVHPLNAPAHSQVTRATVITVAAIDFASRLARTEIAPSALHGKTLSTEGRDWIFYATRHPYTGVDEMVRFDPNYTIAVLRRGHVFKINFPRNIEVPNFAAVHATYTEILAASEDTVSSICTLTADDRDSWAKHRRNLESLPENATTLACLDEAAFVVCLDDESPNSPGERGDSERSIRRDL</sequence>
<dbReference type="InterPro" id="IPR014043">
    <property type="entry name" value="Acyl_transferase_dom"/>
</dbReference>
<dbReference type="SUPFAM" id="SSF53335">
    <property type="entry name" value="S-adenosyl-L-methionine-dependent methyltransferases"/>
    <property type="match status" value="1"/>
</dbReference>
<evidence type="ECO:0000256" key="3">
    <source>
        <dbReference type="ARBA" id="ARBA00022679"/>
    </source>
</evidence>
<evidence type="ECO:0000256" key="2">
    <source>
        <dbReference type="ARBA" id="ARBA00022553"/>
    </source>
</evidence>
<proteinExistence type="predicted"/>
<protein>
    <recommendedName>
        <fullName evidence="13">Carrier domain-containing protein</fullName>
    </recommendedName>
</protein>
<dbReference type="Pfam" id="PF02801">
    <property type="entry name" value="Ketoacyl-synt_C"/>
    <property type="match status" value="1"/>
</dbReference>
<dbReference type="SUPFAM" id="SSF50129">
    <property type="entry name" value="GroES-like"/>
    <property type="match status" value="1"/>
</dbReference>
<dbReference type="GO" id="GO:0006633">
    <property type="term" value="P:fatty acid biosynthetic process"/>
    <property type="evidence" value="ECO:0007669"/>
    <property type="project" value="TreeGrafter"/>
</dbReference>
<feature type="compositionally biased region" description="Basic and acidic residues" evidence="7">
    <location>
        <begin position="2666"/>
        <end position="2678"/>
    </location>
</feature>
<dbReference type="CDD" id="cd00833">
    <property type="entry name" value="PKS"/>
    <property type="match status" value="1"/>
</dbReference>
<dbReference type="InterPro" id="IPR042104">
    <property type="entry name" value="PKS_dehydratase_sf"/>
</dbReference>
<dbReference type="InterPro" id="IPR001227">
    <property type="entry name" value="Ac_transferase_dom_sf"/>
</dbReference>
<dbReference type="PANTHER" id="PTHR43775">
    <property type="entry name" value="FATTY ACID SYNTHASE"/>
    <property type="match status" value="1"/>
</dbReference>
<dbReference type="Pfam" id="PF16197">
    <property type="entry name" value="KAsynt_C_assoc"/>
    <property type="match status" value="1"/>
</dbReference>
<dbReference type="PANTHER" id="PTHR43775:SF22">
    <property type="entry name" value="SYNTHASE, PUTATIVE (JCVI)-RELATED"/>
    <property type="match status" value="1"/>
</dbReference>
<evidence type="ECO:0000256" key="4">
    <source>
        <dbReference type="ARBA" id="ARBA00023002"/>
    </source>
</evidence>
<dbReference type="InterPro" id="IPR009081">
    <property type="entry name" value="PP-bd_ACP"/>
</dbReference>
<dbReference type="GO" id="GO:0044550">
    <property type="term" value="P:secondary metabolite biosynthetic process"/>
    <property type="evidence" value="ECO:0007669"/>
    <property type="project" value="UniProtKB-ARBA"/>
</dbReference>
<keyword evidence="2" id="KW-0597">Phosphoprotein</keyword>
<evidence type="ECO:0000259" key="8">
    <source>
        <dbReference type="PROSITE" id="PS50075"/>
    </source>
</evidence>
<dbReference type="SMART" id="SM00823">
    <property type="entry name" value="PKS_PP"/>
    <property type="match status" value="1"/>
</dbReference>
<dbReference type="SUPFAM" id="SSF55048">
    <property type="entry name" value="Probable ACP-binding domain of malonyl-CoA ACP transacylase"/>
    <property type="match status" value="1"/>
</dbReference>
<dbReference type="EMBL" id="JANPWZ010000763">
    <property type="protein sequence ID" value="KAJ3572452.1"/>
    <property type="molecule type" value="Genomic_DNA"/>
</dbReference>
<dbReference type="Gene3D" id="3.40.50.150">
    <property type="entry name" value="Vaccinia Virus protein VP39"/>
    <property type="match status" value="1"/>
</dbReference>
<gene>
    <name evidence="11" type="ORF">NPX13_g5041</name>
</gene>
<dbReference type="GO" id="GO:0016491">
    <property type="term" value="F:oxidoreductase activity"/>
    <property type="evidence" value="ECO:0007669"/>
    <property type="project" value="UniProtKB-KW"/>
</dbReference>
<feature type="region of interest" description="N-terminal hotdog fold" evidence="6">
    <location>
        <begin position="1005"/>
        <end position="1136"/>
    </location>
</feature>
<dbReference type="InterPro" id="IPR013968">
    <property type="entry name" value="PKS_KR"/>
</dbReference>
<feature type="domain" description="Carrier" evidence="8">
    <location>
        <begin position="2295"/>
        <end position="2374"/>
    </location>
</feature>
<dbReference type="VEuPathDB" id="FungiDB:F4678DRAFT_454556"/>
<evidence type="ECO:0000256" key="7">
    <source>
        <dbReference type="SAM" id="MobiDB-lite"/>
    </source>
</evidence>
<dbReference type="Gene3D" id="3.10.129.110">
    <property type="entry name" value="Polyketide synthase dehydratase"/>
    <property type="match status" value="1"/>
</dbReference>
<dbReference type="PROSITE" id="PS52019">
    <property type="entry name" value="PKS_MFAS_DH"/>
    <property type="match status" value="1"/>
</dbReference>
<dbReference type="PROSITE" id="PS50075">
    <property type="entry name" value="CARRIER"/>
    <property type="match status" value="1"/>
</dbReference>
<evidence type="ECO:0008006" key="13">
    <source>
        <dbReference type="Google" id="ProtNLM"/>
    </source>
</evidence>
<dbReference type="Pfam" id="PF00109">
    <property type="entry name" value="ketoacyl-synt"/>
    <property type="match status" value="1"/>
</dbReference>
<feature type="region of interest" description="Disordered" evidence="7">
    <location>
        <begin position="2374"/>
        <end position="2412"/>
    </location>
</feature>
<dbReference type="InterPro" id="IPR029063">
    <property type="entry name" value="SAM-dependent_MTases_sf"/>
</dbReference>
<dbReference type="InterPro" id="IPR016036">
    <property type="entry name" value="Malonyl_transacylase_ACP-bd"/>
</dbReference>
<dbReference type="Gene3D" id="3.30.559.70">
    <property type="entry name" value="Choline/Carnitine o-acyltransferase, domain 2"/>
    <property type="match status" value="1"/>
</dbReference>
<dbReference type="SMART" id="SM00826">
    <property type="entry name" value="PKS_DH"/>
    <property type="match status" value="1"/>
</dbReference>
<dbReference type="Pfam" id="PF00755">
    <property type="entry name" value="Carn_acyltransf"/>
    <property type="match status" value="1"/>
</dbReference>
<comment type="caution">
    <text evidence="11">The sequence shown here is derived from an EMBL/GenBank/DDBJ whole genome shotgun (WGS) entry which is preliminary data.</text>
</comment>
<dbReference type="Gene3D" id="3.90.180.10">
    <property type="entry name" value="Medium-chain alcohol dehydrogenases, catalytic domain"/>
    <property type="match status" value="1"/>
</dbReference>
<dbReference type="InterPro" id="IPR049551">
    <property type="entry name" value="PKS_DH_C"/>
</dbReference>
<dbReference type="InterPro" id="IPR016039">
    <property type="entry name" value="Thiolase-like"/>
</dbReference>
<keyword evidence="5" id="KW-0511">Multifunctional enzyme</keyword>
<feature type="active site" description="Proton donor; for dehydratase activity" evidence="6">
    <location>
        <position position="1224"/>
    </location>
</feature>
<evidence type="ECO:0000259" key="10">
    <source>
        <dbReference type="PROSITE" id="PS52019"/>
    </source>
</evidence>